<dbReference type="InterPro" id="IPR003838">
    <property type="entry name" value="ABC3_permease_C"/>
</dbReference>
<dbReference type="Proteomes" id="UP000051841">
    <property type="component" value="Unassembled WGS sequence"/>
</dbReference>
<evidence type="ECO:0000256" key="6">
    <source>
        <dbReference type="ARBA" id="ARBA00022692"/>
    </source>
</evidence>
<dbReference type="PIRSF" id="PIRSF003097">
    <property type="entry name" value="FtsX"/>
    <property type="match status" value="1"/>
</dbReference>
<accession>A0A0R2H3I9</accession>
<keyword evidence="5 10" id="KW-0132">Cell division</keyword>
<feature type="transmembrane region" description="Helical" evidence="11">
    <location>
        <begin position="272"/>
        <end position="296"/>
    </location>
</feature>
<feature type="domain" description="ABC3 transporter permease C-terminal" evidence="12">
    <location>
        <begin position="180"/>
        <end position="301"/>
    </location>
</feature>
<gene>
    <name evidence="14" type="ORF">IV49_GL001533</name>
</gene>
<evidence type="ECO:0000256" key="10">
    <source>
        <dbReference type="PIRNR" id="PIRNR003097"/>
    </source>
</evidence>
<comment type="function">
    <text evidence="10">Part of the ABC transporter FtsEX involved in asymmetric cellular division facilitating the initiation of sporulation.</text>
</comment>
<name>A0A0R2H3I9_9FIRM</name>
<organism evidence="14 15">
    <name type="scientific">Kandleria vitulina DSM 20405</name>
    <dbReference type="NCBI Taxonomy" id="1410657"/>
    <lineage>
        <taxon>Bacteria</taxon>
        <taxon>Bacillati</taxon>
        <taxon>Bacillota</taxon>
        <taxon>Erysipelotrichia</taxon>
        <taxon>Erysipelotrichales</taxon>
        <taxon>Coprobacillaceae</taxon>
        <taxon>Kandleria</taxon>
    </lineage>
</organism>
<feature type="transmembrane region" description="Helical" evidence="11">
    <location>
        <begin position="32"/>
        <end position="52"/>
    </location>
</feature>
<comment type="similarity">
    <text evidence="2 10">Belongs to the ABC-4 integral membrane protein family. FtsX subfamily.</text>
</comment>
<dbReference type="PANTHER" id="PTHR47755:SF1">
    <property type="entry name" value="CELL DIVISION PROTEIN FTSX"/>
    <property type="match status" value="1"/>
</dbReference>
<sequence>MELISSIRNFPNHCKTALQNIWRNGVMSISSIFAVTITLTLIGVLCVIAININDITLSIEQSLTIYVKVNRDANEAQSKQIGQEIEKLANVKNVKYSSKEEELNKLIESASSKNKELFENYRKDNPLGDAYEVEVKDAKQITKVAHDIENIANVSEVTYGGESTKDMVSMLENIRNGGAIFVLALIGVVLFMIANTIKMAITSRSTEIAIMRMVGASNWYIRLPFMIEGIFIGLFGSIVPIIALYYGYSFAYVQFQRILSTSIMVFEKPFPFIWNLSGLLVALGCGVGLIGSFFSVRKFLKF</sequence>
<dbReference type="PATRIC" id="fig|1410657.5.peg.1581"/>
<evidence type="ECO:0000256" key="1">
    <source>
        <dbReference type="ARBA" id="ARBA00004651"/>
    </source>
</evidence>
<evidence type="ECO:0000259" key="13">
    <source>
        <dbReference type="Pfam" id="PF18075"/>
    </source>
</evidence>
<dbReference type="Gene3D" id="3.30.70.3040">
    <property type="match status" value="1"/>
</dbReference>
<dbReference type="NCBIfam" id="NF038347">
    <property type="entry name" value="FtsX_Gpos"/>
    <property type="match status" value="1"/>
</dbReference>
<protein>
    <recommendedName>
        <fullName evidence="3 10">Cell division protein FtsX</fullName>
    </recommendedName>
</protein>
<evidence type="ECO:0000256" key="5">
    <source>
        <dbReference type="ARBA" id="ARBA00022618"/>
    </source>
</evidence>
<dbReference type="EMBL" id="JQBL01000043">
    <property type="protein sequence ID" value="KRN47491.1"/>
    <property type="molecule type" value="Genomic_DNA"/>
</dbReference>
<evidence type="ECO:0000256" key="7">
    <source>
        <dbReference type="ARBA" id="ARBA00022989"/>
    </source>
</evidence>
<keyword evidence="6 11" id="KW-0812">Transmembrane</keyword>
<dbReference type="GO" id="GO:0051301">
    <property type="term" value="P:cell division"/>
    <property type="evidence" value="ECO:0007669"/>
    <property type="project" value="UniProtKB-KW"/>
</dbReference>
<evidence type="ECO:0000256" key="2">
    <source>
        <dbReference type="ARBA" id="ARBA00007379"/>
    </source>
</evidence>
<evidence type="ECO:0000313" key="14">
    <source>
        <dbReference type="EMBL" id="KRN47491.1"/>
    </source>
</evidence>
<dbReference type="Pfam" id="PF18075">
    <property type="entry name" value="FtsX_ECD"/>
    <property type="match status" value="1"/>
</dbReference>
<proteinExistence type="inferred from homology"/>
<comment type="subcellular location">
    <subcellularLocation>
        <location evidence="1">Cell membrane</location>
        <topology evidence="1">Multi-pass membrane protein</topology>
    </subcellularLocation>
</comment>
<feature type="transmembrane region" description="Helical" evidence="11">
    <location>
        <begin position="219"/>
        <end position="246"/>
    </location>
</feature>
<keyword evidence="15" id="KW-1185">Reference proteome</keyword>
<evidence type="ECO:0000256" key="9">
    <source>
        <dbReference type="ARBA" id="ARBA00023306"/>
    </source>
</evidence>
<evidence type="ECO:0000256" key="11">
    <source>
        <dbReference type="SAM" id="Phobius"/>
    </source>
</evidence>
<dbReference type="PANTHER" id="PTHR47755">
    <property type="entry name" value="CELL DIVISION PROTEIN FTSX"/>
    <property type="match status" value="1"/>
</dbReference>
<dbReference type="GO" id="GO:0005886">
    <property type="term" value="C:plasma membrane"/>
    <property type="evidence" value="ECO:0007669"/>
    <property type="project" value="UniProtKB-SubCell"/>
</dbReference>
<evidence type="ECO:0000256" key="3">
    <source>
        <dbReference type="ARBA" id="ARBA00021907"/>
    </source>
</evidence>
<keyword evidence="4 10" id="KW-1003">Cell membrane</keyword>
<dbReference type="AlphaFoldDB" id="A0A0R2H3I9"/>
<dbReference type="InterPro" id="IPR040690">
    <property type="entry name" value="FtsX_ECD"/>
</dbReference>
<dbReference type="InterPro" id="IPR058204">
    <property type="entry name" value="FtsX_firmicutes-type"/>
</dbReference>
<reference evidence="14 15" key="1">
    <citation type="journal article" date="2015" name="Genome Announc.">
        <title>Expanding the biotechnology potential of lactobacilli through comparative genomics of 213 strains and associated genera.</title>
        <authorList>
            <person name="Sun Z."/>
            <person name="Harris H.M."/>
            <person name="McCann A."/>
            <person name="Guo C."/>
            <person name="Argimon S."/>
            <person name="Zhang W."/>
            <person name="Yang X."/>
            <person name="Jeffery I.B."/>
            <person name="Cooney J.C."/>
            <person name="Kagawa T.F."/>
            <person name="Liu W."/>
            <person name="Song Y."/>
            <person name="Salvetti E."/>
            <person name="Wrobel A."/>
            <person name="Rasinkangas P."/>
            <person name="Parkhill J."/>
            <person name="Rea M.C."/>
            <person name="O'Sullivan O."/>
            <person name="Ritari J."/>
            <person name="Douillard F.P."/>
            <person name="Paul Ross R."/>
            <person name="Yang R."/>
            <person name="Briner A.E."/>
            <person name="Felis G.E."/>
            <person name="de Vos W.M."/>
            <person name="Barrangou R."/>
            <person name="Klaenhammer T.R."/>
            <person name="Caufield P.W."/>
            <person name="Cui Y."/>
            <person name="Zhang H."/>
            <person name="O'Toole P.W."/>
        </authorList>
    </citation>
    <scope>NUCLEOTIDE SEQUENCE [LARGE SCALE GENOMIC DNA]</scope>
    <source>
        <strain evidence="14 15">DSM 20405</strain>
    </source>
</reference>
<evidence type="ECO:0000313" key="15">
    <source>
        <dbReference type="Proteomes" id="UP000051841"/>
    </source>
</evidence>
<keyword evidence="8 10" id="KW-0472">Membrane</keyword>
<evidence type="ECO:0000259" key="12">
    <source>
        <dbReference type="Pfam" id="PF02687"/>
    </source>
</evidence>
<dbReference type="InterPro" id="IPR004513">
    <property type="entry name" value="FtsX"/>
</dbReference>
<comment type="caution">
    <text evidence="14">The sequence shown here is derived from an EMBL/GenBank/DDBJ whole genome shotgun (WGS) entry which is preliminary data.</text>
</comment>
<keyword evidence="7 11" id="KW-1133">Transmembrane helix</keyword>
<evidence type="ECO:0000256" key="4">
    <source>
        <dbReference type="ARBA" id="ARBA00022475"/>
    </source>
</evidence>
<feature type="domain" description="FtsX extracellular" evidence="13">
    <location>
        <begin position="64"/>
        <end position="157"/>
    </location>
</feature>
<dbReference type="RefSeq" id="WP_029072356.1">
    <property type="nucleotide sequence ID" value="NZ_JNKN01000044.1"/>
</dbReference>
<evidence type="ECO:0000256" key="8">
    <source>
        <dbReference type="ARBA" id="ARBA00023136"/>
    </source>
</evidence>
<dbReference type="Pfam" id="PF02687">
    <property type="entry name" value="FtsX"/>
    <property type="match status" value="1"/>
</dbReference>
<feature type="transmembrane region" description="Helical" evidence="11">
    <location>
        <begin position="177"/>
        <end position="198"/>
    </location>
</feature>
<keyword evidence="9 10" id="KW-0131">Cell cycle</keyword>